<dbReference type="KEGG" id="mmc:Mmcs_5478"/>
<keyword evidence="1" id="KW-0614">Plasmid</keyword>
<accession>A0A5Q5BSU8</accession>
<evidence type="ECO:0000313" key="1">
    <source>
        <dbReference type="EMBL" id="ABG11578.1"/>
    </source>
</evidence>
<geneLocation type="plasmid" evidence="1">
    <name>Plasmid1</name>
</geneLocation>
<protein>
    <submittedName>
        <fullName evidence="1">Uncharacterized protein</fullName>
    </submittedName>
</protein>
<organism evidence="1">
    <name type="scientific">Mycobacterium sp. (strain MCS)</name>
    <dbReference type="NCBI Taxonomy" id="164756"/>
    <lineage>
        <taxon>Bacteria</taxon>
        <taxon>Bacillati</taxon>
        <taxon>Actinomycetota</taxon>
        <taxon>Actinomycetes</taxon>
        <taxon>Mycobacteriales</taxon>
        <taxon>Mycobacteriaceae</taxon>
        <taxon>Mycobacterium</taxon>
    </lineage>
</organism>
<proteinExistence type="predicted"/>
<dbReference type="EMBL" id="CP000385">
    <property type="protein sequence ID" value="ABG11578.1"/>
    <property type="molecule type" value="Genomic_DNA"/>
</dbReference>
<name>A0A5Q5BSU8_MYCSS</name>
<sequence length="178" mass="19502">MRTPHLLASACTTSNPADRYHQAELAVWDELVRSLAEYPRVWRSPEEGAMVLAEEVDELWDEIRRNRVGLARAEAVQVGAVALRFIADLYEFGAAAQDRCRVAAAEQHDAVAAVGPRGRSVASSHEAFGFLRREFDALWSAIRFDEPARPAAARVAAMAVRFIAETASAAPRSEVAAQ</sequence>
<gene>
    <name evidence="1" type="ordered locus">Mmcs_5478</name>
</gene>
<dbReference type="AlphaFoldDB" id="A0A5Q5BSU8"/>
<reference evidence="1" key="1">
    <citation type="submission" date="2006-06" db="EMBL/GenBank/DDBJ databases">
        <title>Complete sequence of plasmid of Mycobacterium sp. MCS.</title>
        <authorList>
            <consortium name="US DOE Joint Genome Institute"/>
            <person name="Copeland A."/>
            <person name="Lucas S."/>
            <person name="Lapidus A."/>
            <person name="Barry K."/>
            <person name="Detter J.C."/>
            <person name="Glavina del Rio T."/>
            <person name="Hammon N."/>
            <person name="Israni S."/>
            <person name="Dalin E."/>
            <person name="Tice H."/>
            <person name="Pitluck S."/>
            <person name="Martinez M."/>
            <person name="Schmutz J."/>
            <person name="Larimer F."/>
            <person name="Land M."/>
            <person name="Hauser L."/>
            <person name="Kyrpides N."/>
            <person name="Kim E."/>
            <person name="Miller C.D."/>
            <person name="Hughes J.E."/>
            <person name="Anderson A.J."/>
            <person name="Sims R.C."/>
            <person name="Richardson P."/>
        </authorList>
    </citation>
    <scope>NUCLEOTIDE SEQUENCE [LARGE SCALE GENOMIC DNA]</scope>
    <source>
        <strain evidence="1">MCS</strain>
        <plasmid evidence="1">Plasmid1</plasmid>
    </source>
</reference>